<feature type="transmembrane region" description="Helical" evidence="6">
    <location>
        <begin position="5"/>
        <end position="26"/>
    </location>
</feature>
<keyword evidence="4 6" id="KW-1133">Transmembrane helix</keyword>
<evidence type="ECO:0000256" key="1">
    <source>
        <dbReference type="ARBA" id="ARBA00004141"/>
    </source>
</evidence>
<feature type="transmembrane region" description="Helical" evidence="6">
    <location>
        <begin position="270"/>
        <end position="288"/>
    </location>
</feature>
<dbReference type="RefSeq" id="WP_214300367.1">
    <property type="nucleotide sequence ID" value="NZ_JAHDYS010000014.1"/>
</dbReference>
<dbReference type="PANTHER" id="PTHR21716">
    <property type="entry name" value="TRANSMEMBRANE PROTEIN"/>
    <property type="match status" value="1"/>
</dbReference>
<feature type="transmembrane region" description="Helical" evidence="6">
    <location>
        <begin position="237"/>
        <end position="258"/>
    </location>
</feature>
<evidence type="ECO:0000313" key="7">
    <source>
        <dbReference type="EMBL" id="MBT1072893.1"/>
    </source>
</evidence>
<gene>
    <name evidence="7" type="ORF">KJB30_13940</name>
</gene>
<comment type="caution">
    <text evidence="7">The sequence shown here is derived from an EMBL/GenBank/DDBJ whole genome shotgun (WGS) entry which is preliminary data.</text>
</comment>
<dbReference type="Pfam" id="PF01594">
    <property type="entry name" value="AI-2E_transport"/>
    <property type="match status" value="1"/>
</dbReference>
<name>A0ABS5UB77_9BACT</name>
<accession>A0ABS5UB77</accession>
<feature type="transmembrane region" description="Helical" evidence="6">
    <location>
        <begin position="62"/>
        <end position="85"/>
    </location>
</feature>
<dbReference type="InterPro" id="IPR002549">
    <property type="entry name" value="AI-2E-like"/>
</dbReference>
<sequence length="353" mass="37243">MDKKIYLTIIAALATLAFAWLVILLATPVLKPLAWALIIGIATIPLYDRLAKRFPDRPGTSAGVMVLIVIVCFILPVVGLIVSIANNAPQWFADASNLVQEVTRSGMGAISKIPYLNRLLELAERNGINVAKHTEAIVANASAVLLNAAATTAKGLASILFTLAVALFILFFIYRDGQRVLATAVRRFASNEQRVRRFLSRVQSTVSAVFLGTIYTCIAQGTTAGIGYYVADVPAPILWGALTAIAAVVPVVGTGVIWVPLTVFLVLKGAYLTAGLLALWCLLFVGLADNAIRPLAVGAQADVSALAILLGAIGGATTMGILGLIMGPVVFASLVTIWHELTDEENAGIIVAE</sequence>
<comment type="similarity">
    <text evidence="2">Belongs to the autoinducer-2 exporter (AI-2E) (TC 2.A.86) family.</text>
</comment>
<evidence type="ECO:0000313" key="8">
    <source>
        <dbReference type="Proteomes" id="UP000784128"/>
    </source>
</evidence>
<evidence type="ECO:0000256" key="3">
    <source>
        <dbReference type="ARBA" id="ARBA00022692"/>
    </source>
</evidence>
<dbReference type="EMBL" id="JAHDYS010000014">
    <property type="protein sequence ID" value="MBT1072893.1"/>
    <property type="molecule type" value="Genomic_DNA"/>
</dbReference>
<evidence type="ECO:0000256" key="5">
    <source>
        <dbReference type="ARBA" id="ARBA00023136"/>
    </source>
</evidence>
<proteinExistence type="inferred from homology"/>
<feature type="transmembrane region" description="Helical" evidence="6">
    <location>
        <begin position="308"/>
        <end position="331"/>
    </location>
</feature>
<organism evidence="7 8">
    <name type="scientific">Pelotalea chapellei</name>
    <dbReference type="NCBI Taxonomy" id="44671"/>
    <lineage>
        <taxon>Bacteria</taxon>
        <taxon>Pseudomonadati</taxon>
        <taxon>Thermodesulfobacteriota</taxon>
        <taxon>Desulfuromonadia</taxon>
        <taxon>Geobacterales</taxon>
        <taxon>Geobacteraceae</taxon>
        <taxon>Pelotalea</taxon>
    </lineage>
</organism>
<evidence type="ECO:0000256" key="6">
    <source>
        <dbReference type="SAM" id="Phobius"/>
    </source>
</evidence>
<reference evidence="7 8" key="1">
    <citation type="submission" date="2021-05" db="EMBL/GenBank/DDBJ databases">
        <title>The draft genome of Geobacter chapellei DSM 13688.</title>
        <authorList>
            <person name="Xu Z."/>
            <person name="Masuda Y."/>
            <person name="Itoh H."/>
            <person name="Senoo K."/>
        </authorList>
    </citation>
    <scope>NUCLEOTIDE SEQUENCE [LARGE SCALE GENOMIC DNA]</scope>
    <source>
        <strain evidence="7 8">DSM 13688</strain>
    </source>
</reference>
<feature type="transmembrane region" description="Helical" evidence="6">
    <location>
        <begin position="32"/>
        <end position="50"/>
    </location>
</feature>
<keyword evidence="8" id="KW-1185">Reference proteome</keyword>
<keyword evidence="5 6" id="KW-0472">Membrane</keyword>
<evidence type="ECO:0000256" key="4">
    <source>
        <dbReference type="ARBA" id="ARBA00022989"/>
    </source>
</evidence>
<dbReference type="PANTHER" id="PTHR21716:SF4">
    <property type="entry name" value="TRANSMEMBRANE PROTEIN 245"/>
    <property type="match status" value="1"/>
</dbReference>
<feature type="transmembrane region" description="Helical" evidence="6">
    <location>
        <begin position="206"/>
        <end position="231"/>
    </location>
</feature>
<comment type="subcellular location">
    <subcellularLocation>
        <location evidence="1">Membrane</location>
        <topology evidence="1">Multi-pass membrane protein</topology>
    </subcellularLocation>
</comment>
<evidence type="ECO:0000256" key="2">
    <source>
        <dbReference type="ARBA" id="ARBA00009773"/>
    </source>
</evidence>
<protein>
    <submittedName>
        <fullName evidence="7">AI-2E family transporter</fullName>
    </submittedName>
</protein>
<feature type="transmembrane region" description="Helical" evidence="6">
    <location>
        <begin position="155"/>
        <end position="174"/>
    </location>
</feature>
<dbReference type="Proteomes" id="UP000784128">
    <property type="component" value="Unassembled WGS sequence"/>
</dbReference>
<keyword evidence="3 6" id="KW-0812">Transmembrane</keyword>